<dbReference type="RefSeq" id="WP_042691441.1">
    <property type="nucleotide sequence ID" value="NZ_CP007264.1"/>
</dbReference>
<dbReference type="HOGENOM" id="CLU_1346471_0_0_2"/>
<accession>W8P6H2</accession>
<protein>
    <submittedName>
        <fullName evidence="2">Uncharacterized protein</fullName>
    </submittedName>
</protein>
<keyword evidence="1" id="KW-1133">Transmembrane helix</keyword>
<feature type="transmembrane region" description="Helical" evidence="1">
    <location>
        <begin position="12"/>
        <end position="30"/>
    </location>
</feature>
<proteinExistence type="predicted"/>
<evidence type="ECO:0000313" key="3">
    <source>
        <dbReference type="Proteomes" id="UP000019434"/>
    </source>
</evidence>
<dbReference type="Proteomes" id="UP000019434">
    <property type="component" value="Chromosome"/>
</dbReference>
<organism evidence="2 3">
    <name type="scientific">Thermococcus nautili</name>
    <dbReference type="NCBI Taxonomy" id="195522"/>
    <lineage>
        <taxon>Archaea</taxon>
        <taxon>Methanobacteriati</taxon>
        <taxon>Methanobacteriota</taxon>
        <taxon>Thermococci</taxon>
        <taxon>Thermococcales</taxon>
        <taxon>Thermococcaceae</taxon>
        <taxon>Thermococcus</taxon>
    </lineage>
</organism>
<dbReference type="KEGG" id="tnu:BD01_1517"/>
<dbReference type="EMBL" id="CP007264">
    <property type="protein sequence ID" value="AHL23125.1"/>
    <property type="molecule type" value="Genomic_DNA"/>
</dbReference>
<dbReference type="GeneID" id="24958514"/>
<dbReference type="eggNOG" id="arCOG03822">
    <property type="taxonomic scope" value="Archaea"/>
</dbReference>
<keyword evidence="3" id="KW-1185">Reference proteome</keyword>
<dbReference type="STRING" id="195522.BD01_1517"/>
<name>W8P6H2_9EURY</name>
<dbReference type="OrthoDB" id="85852at2157"/>
<gene>
    <name evidence="2" type="ORF">BD01_1517</name>
</gene>
<reference evidence="2 3" key="1">
    <citation type="submission" date="2014-02" db="EMBL/GenBank/DDBJ databases">
        <title>Genome Sequence of an Hyperthermophilic Archaeon, Thermococcus nautili 30-1, producing viral vesicles.</title>
        <authorList>
            <person name="Oberto J."/>
            <person name="Gaudin M."/>
            <person name="Cossu M."/>
            <person name="Gorlas A."/>
            <person name="Slesarev A."/>
            <person name="Marguet E."/>
            <person name="Forterre P."/>
        </authorList>
    </citation>
    <scope>NUCLEOTIDE SEQUENCE [LARGE SCALE GENOMIC DNA]</scope>
    <source>
        <strain evidence="2 3">30-1</strain>
    </source>
</reference>
<dbReference type="InterPro" id="IPR007166">
    <property type="entry name" value="Class3_signal_pept_motif"/>
</dbReference>
<evidence type="ECO:0000256" key="1">
    <source>
        <dbReference type="SAM" id="Phobius"/>
    </source>
</evidence>
<evidence type="ECO:0000313" key="2">
    <source>
        <dbReference type="EMBL" id="AHL23125.1"/>
    </source>
</evidence>
<keyword evidence="1" id="KW-0812">Transmembrane</keyword>
<dbReference type="Pfam" id="PF04021">
    <property type="entry name" value="Class_IIIsignal"/>
    <property type="match status" value="1"/>
</dbReference>
<dbReference type="AlphaFoldDB" id="W8P6H2"/>
<keyword evidence="1" id="KW-0472">Membrane</keyword>
<sequence length="204" mass="22057">MGLVLRRRGQISLEFMLVFSIMLIMLLYSVKNVGFDSSSPSSGTLAIQIALEEKSVANVIAGAIDQVYAQGPGSKVTVYAHFNLLRNSEYLSKAFNLTSPQVQLLFIGTNDPLFPTGAENSVVAVAVANSTVGPVLTGSNRTGVWVQTYFLYNSTTQSKFMVPLNPADVPGTMRIVVEWNPELPVSMAYNATSKTLYINIKPGA</sequence>